<name>A0A7X2NEE2_9FIRM</name>
<comment type="caution">
    <text evidence="1">The sequence shown here is derived from an EMBL/GenBank/DDBJ whole genome shotgun (WGS) entry which is preliminary data.</text>
</comment>
<sequence length="159" mass="18617">MKLIDSDKLIRELYKEWRKASDFADRRDKEVQIYEDYCSGYADAMERATLKTLTAPIVRAAPQWIKTSDALPPDYCYVAFCAREEPIPRFGFFDRKVLSCSWDERKPTFFALGCYDIAGTLKKFNADEVECWLPVENPPTGYFTHKAYMGYRDDEMEKN</sequence>
<reference evidence="1 2" key="1">
    <citation type="submission" date="2019-08" db="EMBL/GenBank/DDBJ databases">
        <title>In-depth cultivation of the pig gut microbiome towards novel bacterial diversity and tailored functional studies.</title>
        <authorList>
            <person name="Wylensek D."/>
            <person name="Hitch T.C.A."/>
            <person name="Clavel T."/>
        </authorList>
    </citation>
    <scope>NUCLEOTIDE SEQUENCE [LARGE SCALE GENOMIC DNA]</scope>
    <source>
        <strain evidence="1 2">RF-744-FAT-4</strain>
    </source>
</reference>
<dbReference type="EMBL" id="VUMO01000001">
    <property type="protein sequence ID" value="MSS18845.1"/>
    <property type="molecule type" value="Genomic_DNA"/>
</dbReference>
<evidence type="ECO:0000313" key="2">
    <source>
        <dbReference type="Proteomes" id="UP000461754"/>
    </source>
</evidence>
<protein>
    <submittedName>
        <fullName evidence="1">Uncharacterized protein</fullName>
    </submittedName>
</protein>
<dbReference type="Proteomes" id="UP000461754">
    <property type="component" value="Unassembled WGS sequence"/>
</dbReference>
<evidence type="ECO:0000313" key="1">
    <source>
        <dbReference type="EMBL" id="MSS18845.1"/>
    </source>
</evidence>
<keyword evidence="2" id="KW-1185">Reference proteome</keyword>
<gene>
    <name evidence="1" type="ORF">FYJ52_00205</name>
</gene>
<dbReference type="RefSeq" id="WP_154575254.1">
    <property type="nucleotide sequence ID" value="NZ_VUMO01000001.1"/>
</dbReference>
<organism evidence="1 2">
    <name type="scientific">Pseudoramibacter porci</name>
    <dbReference type="NCBI Taxonomy" id="2606631"/>
    <lineage>
        <taxon>Bacteria</taxon>
        <taxon>Bacillati</taxon>
        <taxon>Bacillota</taxon>
        <taxon>Clostridia</taxon>
        <taxon>Eubacteriales</taxon>
        <taxon>Eubacteriaceae</taxon>
        <taxon>Pseudoramibacter</taxon>
    </lineage>
</organism>
<dbReference type="AlphaFoldDB" id="A0A7X2NEE2"/>
<proteinExistence type="predicted"/>
<accession>A0A7X2NEE2</accession>